<protein>
    <submittedName>
        <fullName evidence="2">Hypothetical membrane protein</fullName>
    </submittedName>
</protein>
<sequence>MAFSLNSAVKHASRCRSPLEDTAAGSFLNAASHDALEWNRKKTLKDPQMNTQLLTAIGIILVALIIIILWRTADAPYGKIRPSQKVTEAYERYEVDGNLVYYISGSENYPNAIIGIEKTWNLDLGLWKPMEFSPGNMKELVQNMLNKAAFRRMNLHGFDILDNRGEKIGNCFSVLNAVTTVKITGEKTVAVYTPPLDTYHDS</sequence>
<dbReference type="InParanoid" id="Q2LQF9"/>
<dbReference type="AlphaFoldDB" id="Q2LQF9"/>
<accession>Q2LQF9</accession>
<organism evidence="2 3">
    <name type="scientific">Syntrophus aciditrophicus (strain SB)</name>
    <dbReference type="NCBI Taxonomy" id="56780"/>
    <lineage>
        <taxon>Bacteria</taxon>
        <taxon>Pseudomonadati</taxon>
        <taxon>Thermodesulfobacteriota</taxon>
        <taxon>Syntrophia</taxon>
        <taxon>Syntrophales</taxon>
        <taxon>Syntrophaceae</taxon>
        <taxon>Syntrophus</taxon>
    </lineage>
</organism>
<keyword evidence="1" id="KW-0472">Membrane</keyword>
<keyword evidence="1" id="KW-0812">Transmembrane</keyword>
<reference evidence="2 3" key="1">
    <citation type="journal article" date="2007" name="Proc. Natl. Acad. Sci. U.S.A.">
        <title>The genome of Syntrophus aciditrophicus: life at the thermodynamic limit of microbial growth.</title>
        <authorList>
            <person name="McInerney M.J."/>
            <person name="Rohlin L."/>
            <person name="Mouttaki H."/>
            <person name="Kim U."/>
            <person name="Krupp R.S."/>
            <person name="Rios-Hernandez L."/>
            <person name="Sieber J."/>
            <person name="Struchtemeyer C.G."/>
            <person name="Bhattacharyya A."/>
            <person name="Campbell J.W."/>
            <person name="Gunsalus R.P."/>
        </authorList>
    </citation>
    <scope>NUCLEOTIDE SEQUENCE [LARGE SCALE GENOMIC DNA]</scope>
    <source>
        <strain evidence="2 3">SB</strain>
    </source>
</reference>
<dbReference type="eggNOG" id="ENOG5033D4P">
    <property type="taxonomic scope" value="Bacteria"/>
</dbReference>
<gene>
    <name evidence="2" type="ORF">SYN_02560</name>
</gene>
<feature type="transmembrane region" description="Helical" evidence="1">
    <location>
        <begin position="53"/>
        <end position="73"/>
    </location>
</feature>
<evidence type="ECO:0000313" key="3">
    <source>
        <dbReference type="Proteomes" id="UP000001933"/>
    </source>
</evidence>
<keyword evidence="3" id="KW-1185">Reference proteome</keyword>
<name>Q2LQF9_SYNAS</name>
<evidence type="ECO:0000256" key="1">
    <source>
        <dbReference type="SAM" id="Phobius"/>
    </source>
</evidence>
<dbReference type="HOGENOM" id="CLU_1354029_0_0_7"/>
<dbReference type="Proteomes" id="UP000001933">
    <property type="component" value="Chromosome"/>
</dbReference>
<dbReference type="STRING" id="56780.SYN_02560"/>
<proteinExistence type="predicted"/>
<dbReference type="EMBL" id="CP000252">
    <property type="protein sequence ID" value="ABC76074.1"/>
    <property type="molecule type" value="Genomic_DNA"/>
</dbReference>
<evidence type="ECO:0000313" key="2">
    <source>
        <dbReference type="EMBL" id="ABC76074.1"/>
    </source>
</evidence>
<keyword evidence="1" id="KW-1133">Transmembrane helix</keyword>
<dbReference type="KEGG" id="sat:SYN_02560"/>